<feature type="compositionally biased region" description="Low complexity" evidence="1">
    <location>
        <begin position="14"/>
        <end position="32"/>
    </location>
</feature>
<evidence type="ECO:0000313" key="4">
    <source>
        <dbReference type="EMBL" id="KAE9306748.1"/>
    </source>
</evidence>
<gene>
    <name evidence="3" type="ORF">PR001_g20026</name>
    <name evidence="2" type="ORF">PR002_g20573</name>
    <name evidence="4" type="ORF">PR003_g21170</name>
</gene>
<reference evidence="5 7" key="1">
    <citation type="submission" date="2018-09" db="EMBL/GenBank/DDBJ databases">
        <title>Genomic investigation of the strawberry pathogen Phytophthora fragariae indicates pathogenicity is determined by transcriptional variation in three key races.</title>
        <authorList>
            <person name="Adams T.M."/>
            <person name="Armitage A.D."/>
            <person name="Sobczyk M.K."/>
            <person name="Bates H.J."/>
            <person name="Dunwell J.M."/>
            <person name="Nellist C.F."/>
            <person name="Harrison R.J."/>
        </authorList>
    </citation>
    <scope>NUCLEOTIDE SEQUENCE [LARGE SCALE GENOMIC DNA]</scope>
    <source>
        <strain evidence="3 5">SCRP249</strain>
        <strain evidence="2 7">SCRP324</strain>
        <strain evidence="4 6">SCRP333</strain>
    </source>
</reference>
<evidence type="ECO:0000313" key="2">
    <source>
        <dbReference type="EMBL" id="KAE8992360.1"/>
    </source>
</evidence>
<dbReference type="Proteomes" id="UP000434957">
    <property type="component" value="Unassembled WGS sequence"/>
</dbReference>
<keyword evidence="6" id="KW-1185">Reference proteome</keyword>
<protein>
    <submittedName>
        <fullName evidence="3">Uncharacterized protein</fullName>
    </submittedName>
</protein>
<sequence length="202" mass="22448">MGDNEDSSVDELAARAAAMELSSAGSPSPRSATRPRRPPDLQLQLPNPFEAMQEDESMPTASPGRNAGGLSHEEGEHERSVPQRVAAAPALPQPPRFLGRTRQDQLVFMHEAMKKLRMETCWSEPESRMMSLQADMEAVLDEFNLTDVAFAHKQQRLVKYPADALAPPSFKVVIATKLTLCENKIFKNEAVPFCSWVTKLMK</sequence>
<accession>A0A6A3JQU5</accession>
<evidence type="ECO:0000313" key="5">
    <source>
        <dbReference type="Proteomes" id="UP000429607"/>
    </source>
</evidence>
<evidence type="ECO:0000313" key="7">
    <source>
        <dbReference type="Proteomes" id="UP000435112"/>
    </source>
</evidence>
<dbReference type="Proteomes" id="UP000429607">
    <property type="component" value="Unassembled WGS sequence"/>
</dbReference>
<proteinExistence type="predicted"/>
<dbReference type="EMBL" id="QXFT01001958">
    <property type="protein sequence ID" value="KAE9306748.1"/>
    <property type="molecule type" value="Genomic_DNA"/>
</dbReference>
<comment type="caution">
    <text evidence="3">The sequence shown here is derived from an EMBL/GenBank/DDBJ whole genome shotgun (WGS) entry which is preliminary data.</text>
</comment>
<dbReference type="Proteomes" id="UP000435112">
    <property type="component" value="Unassembled WGS sequence"/>
</dbReference>
<evidence type="ECO:0000256" key="1">
    <source>
        <dbReference type="SAM" id="MobiDB-lite"/>
    </source>
</evidence>
<dbReference type="AlphaFoldDB" id="A0A6A3JQU5"/>
<dbReference type="EMBL" id="QXFU01001976">
    <property type="protein sequence ID" value="KAE8992360.1"/>
    <property type="molecule type" value="Genomic_DNA"/>
</dbReference>
<dbReference type="EMBL" id="QXFV01001926">
    <property type="protein sequence ID" value="KAE8995808.1"/>
    <property type="molecule type" value="Genomic_DNA"/>
</dbReference>
<evidence type="ECO:0000313" key="3">
    <source>
        <dbReference type="EMBL" id="KAE8995808.1"/>
    </source>
</evidence>
<organism evidence="3 5">
    <name type="scientific">Phytophthora rubi</name>
    <dbReference type="NCBI Taxonomy" id="129364"/>
    <lineage>
        <taxon>Eukaryota</taxon>
        <taxon>Sar</taxon>
        <taxon>Stramenopiles</taxon>
        <taxon>Oomycota</taxon>
        <taxon>Peronosporomycetes</taxon>
        <taxon>Peronosporales</taxon>
        <taxon>Peronosporaceae</taxon>
        <taxon>Phytophthora</taxon>
    </lineage>
</organism>
<name>A0A6A3JQU5_9STRA</name>
<evidence type="ECO:0000313" key="6">
    <source>
        <dbReference type="Proteomes" id="UP000434957"/>
    </source>
</evidence>
<dbReference type="OrthoDB" id="126293at2759"/>
<feature type="compositionally biased region" description="Basic and acidic residues" evidence="1">
    <location>
        <begin position="71"/>
        <end position="81"/>
    </location>
</feature>
<feature type="region of interest" description="Disordered" evidence="1">
    <location>
        <begin position="1"/>
        <end position="97"/>
    </location>
</feature>